<dbReference type="RefSeq" id="WP_378586046.1">
    <property type="nucleotide sequence ID" value="NZ_JBHSKD010000002.1"/>
</dbReference>
<gene>
    <name evidence="2" type="ORF">ACFPGP_01760</name>
</gene>
<dbReference type="PRINTS" id="PR00445">
    <property type="entry name" value="HUPFHYPC"/>
</dbReference>
<sequence length="76" mass="8036">MCLGELGEVVRVDAGTAEVVTGAGRRTTVSLMTLDLPVATGDWLVVHSGFALERVTPAEAEEAARIRAASSREEPR</sequence>
<comment type="caution">
    <text evidence="2">The sequence shown here is derived from an EMBL/GenBank/DDBJ whole genome shotgun (WGS) entry which is preliminary data.</text>
</comment>
<reference evidence="3" key="1">
    <citation type="journal article" date="2019" name="Int. J. Syst. Evol. Microbiol.">
        <title>The Global Catalogue of Microorganisms (GCM) 10K type strain sequencing project: providing services to taxonomists for standard genome sequencing and annotation.</title>
        <authorList>
            <consortium name="The Broad Institute Genomics Platform"/>
            <consortium name="The Broad Institute Genome Sequencing Center for Infectious Disease"/>
            <person name="Wu L."/>
            <person name="Ma J."/>
        </authorList>
    </citation>
    <scope>NUCLEOTIDE SEQUENCE [LARGE SCALE GENOMIC DNA]</scope>
    <source>
        <strain evidence="3">DFY41</strain>
    </source>
</reference>
<name>A0ABW0BDY0_9ACTN</name>
<evidence type="ECO:0000313" key="2">
    <source>
        <dbReference type="EMBL" id="MFC5175378.1"/>
    </source>
</evidence>
<organism evidence="2 3">
    <name type="scientific">Nocardioides taihuensis</name>
    <dbReference type="NCBI Taxonomy" id="1835606"/>
    <lineage>
        <taxon>Bacteria</taxon>
        <taxon>Bacillati</taxon>
        <taxon>Actinomycetota</taxon>
        <taxon>Actinomycetes</taxon>
        <taxon>Propionibacteriales</taxon>
        <taxon>Nocardioidaceae</taxon>
        <taxon>Nocardioides</taxon>
    </lineage>
</organism>
<proteinExistence type="inferred from homology"/>
<dbReference type="Pfam" id="PF01455">
    <property type="entry name" value="HupF_HypC"/>
    <property type="match status" value="1"/>
</dbReference>
<evidence type="ECO:0000256" key="1">
    <source>
        <dbReference type="ARBA" id="ARBA00006018"/>
    </source>
</evidence>
<evidence type="ECO:0000313" key="3">
    <source>
        <dbReference type="Proteomes" id="UP001596087"/>
    </source>
</evidence>
<dbReference type="SUPFAM" id="SSF159127">
    <property type="entry name" value="HupF/HypC-like"/>
    <property type="match status" value="1"/>
</dbReference>
<dbReference type="Gene3D" id="2.30.30.140">
    <property type="match status" value="1"/>
</dbReference>
<comment type="similarity">
    <text evidence="1">Belongs to the HupF/HypC family.</text>
</comment>
<keyword evidence="3" id="KW-1185">Reference proteome</keyword>
<dbReference type="Proteomes" id="UP001596087">
    <property type="component" value="Unassembled WGS sequence"/>
</dbReference>
<accession>A0ABW0BDY0</accession>
<dbReference type="InterPro" id="IPR001109">
    <property type="entry name" value="Hydrogenase_HupF/HypC"/>
</dbReference>
<protein>
    <submittedName>
        <fullName evidence="2">HypC/HybG/HupF family hydrogenase formation chaperone</fullName>
    </submittedName>
</protein>
<dbReference type="EMBL" id="JBHSKD010000002">
    <property type="protein sequence ID" value="MFC5175378.1"/>
    <property type="molecule type" value="Genomic_DNA"/>
</dbReference>